<reference evidence="1 4" key="1">
    <citation type="submission" date="2016-08" db="EMBL/GenBank/DDBJ databases">
        <title>Candidatus Dactylopiibacterium carminicum genome sequence.</title>
        <authorList>
            <person name="Ramirez-Puebla S.T."/>
            <person name="Ormeno-Orrillo E."/>
            <person name="Vera-Ponce De Leon A."/>
            <person name="Luis L."/>
            <person name="Sanchez-Flores A."/>
            <person name="Monica R."/>
            <person name="Martinez-Romero E."/>
        </authorList>
    </citation>
    <scope>NUCLEOTIDE SEQUENCE [LARGE SCALE GENOMIC DNA]</scope>
    <source>
        <strain evidence="1">END1</strain>
    </source>
</reference>
<dbReference type="GO" id="GO:0047617">
    <property type="term" value="F:fatty acyl-CoA hydrolase activity"/>
    <property type="evidence" value="ECO:0007669"/>
    <property type="project" value="TreeGrafter"/>
</dbReference>
<dbReference type="SUPFAM" id="SSF54637">
    <property type="entry name" value="Thioesterase/thiol ester dehydrase-isomerase"/>
    <property type="match status" value="1"/>
</dbReference>
<protein>
    <submittedName>
        <fullName evidence="2">Acyl-CoA thioester hydrolase</fullName>
    </submittedName>
    <submittedName>
        <fullName evidence="1">Acyl-CoA thioesterase</fullName>
    </submittedName>
</protein>
<dbReference type="InterPro" id="IPR050563">
    <property type="entry name" value="4-hydroxybenzoyl-CoA_TE"/>
</dbReference>
<evidence type="ECO:0000313" key="3">
    <source>
        <dbReference type="Proteomes" id="UP000216107"/>
    </source>
</evidence>
<gene>
    <name evidence="1" type="ORF">BGI27_04870</name>
    <name evidence="2" type="ORF">CGU29_04070</name>
</gene>
<dbReference type="EMBL" id="NMRN01000007">
    <property type="protein sequence ID" value="PAS94489.1"/>
    <property type="molecule type" value="Genomic_DNA"/>
</dbReference>
<evidence type="ECO:0000313" key="1">
    <source>
        <dbReference type="EMBL" id="KAF7599931.1"/>
    </source>
</evidence>
<dbReference type="AlphaFoldDB" id="A0A272EWK7"/>
<dbReference type="PANTHER" id="PTHR31793:SF24">
    <property type="entry name" value="LONG-CHAIN ACYL-COA THIOESTERASE FADM"/>
    <property type="match status" value="1"/>
</dbReference>
<evidence type="ECO:0000313" key="4">
    <source>
        <dbReference type="Proteomes" id="UP000623509"/>
    </source>
</evidence>
<comment type="caution">
    <text evidence="2">The sequence shown here is derived from an EMBL/GenBank/DDBJ whole genome shotgun (WGS) entry which is preliminary data.</text>
</comment>
<dbReference type="PANTHER" id="PTHR31793">
    <property type="entry name" value="4-HYDROXYBENZOYL-COA THIOESTERASE FAMILY MEMBER"/>
    <property type="match status" value="1"/>
</dbReference>
<name>A0A272EWK7_9RHOO</name>
<keyword evidence="2" id="KW-0378">Hydrolase</keyword>
<dbReference type="Proteomes" id="UP000623509">
    <property type="component" value="Unassembled WGS sequence"/>
</dbReference>
<sequence length="140" mass="16604">MYIEAPIRVRSYDTDYMKVVSNTVHVKWFEYLRMEILDRYFPLAEMMKENNTPILAKTNIVYKKPLTLQNSPMGCAWVESLEKSRWVVRFEIVEDGVVYCEGRQVGYYFNLDRMRPVRFPESVLQRFGEMSGIDREAPAD</sequence>
<dbReference type="Proteomes" id="UP000216107">
    <property type="component" value="Unassembled WGS sequence"/>
</dbReference>
<dbReference type="Pfam" id="PF13279">
    <property type="entry name" value="4HBT_2"/>
    <property type="match status" value="1"/>
</dbReference>
<dbReference type="EMBL" id="MDUX01000011">
    <property type="protein sequence ID" value="KAF7599931.1"/>
    <property type="molecule type" value="Genomic_DNA"/>
</dbReference>
<dbReference type="InterPro" id="IPR029069">
    <property type="entry name" value="HotDog_dom_sf"/>
</dbReference>
<keyword evidence="4" id="KW-1185">Reference proteome</keyword>
<evidence type="ECO:0000313" key="2">
    <source>
        <dbReference type="EMBL" id="PAS94489.1"/>
    </source>
</evidence>
<proteinExistence type="predicted"/>
<reference evidence="2 3" key="2">
    <citation type="submission" date="2017-07" db="EMBL/GenBank/DDBJ databases">
        <title>Candidatus Dactylopiibacterium carminicum, a nitrogen-fixing symbiont of the cochineal insect Dactylopius coccus and Dactylopius opuntiae (Hemiptera: Coccoidea: Dactylopiidae).</title>
        <authorList>
            <person name="Vera A."/>
        </authorList>
    </citation>
    <scope>NUCLEOTIDE SEQUENCE [LARGE SCALE GENOMIC DNA]</scope>
    <source>
        <strain evidence="2 3">NFDCM</strain>
    </source>
</reference>
<accession>A0A272EWK7</accession>
<dbReference type="Gene3D" id="3.10.129.10">
    <property type="entry name" value="Hotdog Thioesterase"/>
    <property type="match status" value="1"/>
</dbReference>
<organism evidence="2 3">
    <name type="scientific">Candidatus Dactylopiibacterium carminicum</name>
    <dbReference type="NCBI Taxonomy" id="857335"/>
    <lineage>
        <taxon>Bacteria</taxon>
        <taxon>Pseudomonadati</taxon>
        <taxon>Pseudomonadota</taxon>
        <taxon>Betaproteobacteria</taxon>
        <taxon>Rhodocyclales</taxon>
        <taxon>Rhodocyclaceae</taxon>
        <taxon>Candidatus Dactylopiibacterium</taxon>
    </lineage>
</organism>
<dbReference type="CDD" id="cd00586">
    <property type="entry name" value="4HBT"/>
    <property type="match status" value="1"/>
</dbReference>